<evidence type="ECO:0000256" key="1">
    <source>
        <dbReference type="SAM" id="MobiDB-lite"/>
    </source>
</evidence>
<name>X1TMC2_9ZZZZ</name>
<dbReference type="AlphaFoldDB" id="X1TMC2"/>
<accession>X1TMC2</accession>
<feature type="region of interest" description="Disordered" evidence="1">
    <location>
        <begin position="1"/>
        <end position="23"/>
    </location>
</feature>
<comment type="caution">
    <text evidence="2">The sequence shown here is derived from an EMBL/GenBank/DDBJ whole genome shotgun (WGS) entry which is preliminary data.</text>
</comment>
<reference evidence="2" key="1">
    <citation type="journal article" date="2014" name="Front. Microbiol.">
        <title>High frequency of phylogenetically diverse reductive dehalogenase-homologous genes in deep subseafloor sedimentary metagenomes.</title>
        <authorList>
            <person name="Kawai M."/>
            <person name="Futagami T."/>
            <person name="Toyoda A."/>
            <person name="Takaki Y."/>
            <person name="Nishi S."/>
            <person name="Hori S."/>
            <person name="Arai W."/>
            <person name="Tsubouchi T."/>
            <person name="Morono Y."/>
            <person name="Uchiyama I."/>
            <person name="Ito T."/>
            <person name="Fujiyama A."/>
            <person name="Inagaki F."/>
            <person name="Takami H."/>
        </authorList>
    </citation>
    <scope>NUCLEOTIDE SEQUENCE</scope>
    <source>
        <strain evidence="2">Expedition CK06-06</strain>
    </source>
</reference>
<organism evidence="2">
    <name type="scientific">marine sediment metagenome</name>
    <dbReference type="NCBI Taxonomy" id="412755"/>
    <lineage>
        <taxon>unclassified sequences</taxon>
        <taxon>metagenomes</taxon>
        <taxon>ecological metagenomes</taxon>
    </lineage>
</organism>
<gene>
    <name evidence="2" type="ORF">S12H4_34052</name>
</gene>
<protein>
    <submittedName>
        <fullName evidence="2">Uncharacterized protein</fullName>
    </submittedName>
</protein>
<sequence>MRRPTGSSHGHIASRGGCEPTAPNSLVFDLKESCKMIEIIADAFTSVVALGSSD</sequence>
<dbReference type="EMBL" id="BARW01020118">
    <property type="protein sequence ID" value="GAI88725.1"/>
    <property type="molecule type" value="Genomic_DNA"/>
</dbReference>
<proteinExistence type="predicted"/>
<evidence type="ECO:0000313" key="2">
    <source>
        <dbReference type="EMBL" id="GAI88725.1"/>
    </source>
</evidence>